<reference evidence="2" key="2">
    <citation type="submission" date="2021-09" db="EMBL/GenBank/DDBJ databases">
        <authorList>
            <person name="Gilroy R."/>
        </authorList>
    </citation>
    <scope>NUCLEOTIDE SEQUENCE</scope>
    <source>
        <strain evidence="2">CHK171-7178</strain>
    </source>
</reference>
<reference evidence="2" key="1">
    <citation type="journal article" date="2021" name="PeerJ">
        <title>Extensive microbial diversity within the chicken gut microbiome revealed by metagenomics and culture.</title>
        <authorList>
            <person name="Gilroy R."/>
            <person name="Ravi A."/>
            <person name="Getino M."/>
            <person name="Pursley I."/>
            <person name="Horton D.L."/>
            <person name="Alikhan N.F."/>
            <person name="Baker D."/>
            <person name="Gharbi K."/>
            <person name="Hall N."/>
            <person name="Watson M."/>
            <person name="Adriaenssens E.M."/>
            <person name="Foster-Nyarko E."/>
            <person name="Jarju S."/>
            <person name="Secka A."/>
            <person name="Antonio M."/>
            <person name="Oren A."/>
            <person name="Chaudhuri R.R."/>
            <person name="La Ragione R."/>
            <person name="Hildebrand F."/>
            <person name="Pallen M.J."/>
        </authorList>
    </citation>
    <scope>NUCLEOTIDE SEQUENCE</scope>
    <source>
        <strain evidence="2">CHK171-7178</strain>
    </source>
</reference>
<protein>
    <submittedName>
        <fullName evidence="2">Uncharacterized protein</fullName>
    </submittedName>
</protein>
<dbReference type="EMBL" id="DYWT01000282">
    <property type="protein sequence ID" value="HJF33829.1"/>
    <property type="molecule type" value="Genomic_DNA"/>
</dbReference>
<keyword evidence="1" id="KW-0812">Transmembrane</keyword>
<feature type="transmembrane region" description="Helical" evidence="1">
    <location>
        <begin position="64"/>
        <end position="83"/>
    </location>
</feature>
<evidence type="ECO:0000256" key="1">
    <source>
        <dbReference type="SAM" id="Phobius"/>
    </source>
</evidence>
<accession>A0A921G2W5</accession>
<evidence type="ECO:0000313" key="3">
    <source>
        <dbReference type="Proteomes" id="UP000698173"/>
    </source>
</evidence>
<proteinExistence type="predicted"/>
<dbReference type="AlphaFoldDB" id="A0A921G2W5"/>
<comment type="caution">
    <text evidence="2">The sequence shown here is derived from an EMBL/GenBank/DDBJ whole genome shotgun (WGS) entry which is preliminary data.</text>
</comment>
<name>A0A921G2W5_SPOPS</name>
<dbReference type="Proteomes" id="UP000698173">
    <property type="component" value="Unassembled WGS sequence"/>
</dbReference>
<keyword evidence="1" id="KW-0472">Membrane</keyword>
<keyword evidence="1" id="KW-1133">Transmembrane helix</keyword>
<sequence length="84" mass="9129">MSQTNLYNVCCRYHGKTVRITCRDGRVHTGTITRTNRDMVWIQPTGNLGGYGYGFGGYGGNGRFGYGIALGAIAGIVLATAFFW</sequence>
<gene>
    <name evidence="2" type="ORF">K8V56_18840</name>
</gene>
<organism evidence="2 3">
    <name type="scientific">Sporosarcina psychrophila</name>
    <name type="common">Bacillus psychrophilus</name>
    <dbReference type="NCBI Taxonomy" id="1476"/>
    <lineage>
        <taxon>Bacteria</taxon>
        <taxon>Bacillati</taxon>
        <taxon>Bacillota</taxon>
        <taxon>Bacilli</taxon>
        <taxon>Bacillales</taxon>
        <taxon>Caryophanaceae</taxon>
        <taxon>Sporosarcina</taxon>
    </lineage>
</organism>
<evidence type="ECO:0000313" key="2">
    <source>
        <dbReference type="EMBL" id="HJF33829.1"/>
    </source>
</evidence>